<sequence length="173" mass="19819">MTYVLPSRRNKPEVKPLPDDVKQKSAVVRCKWCHETTHLSIFCKYKGTVLDKRPELECPDTFPNLPTSSSTSSNNDVSNGWGSGLSLSDLKDKIKPSSSLQEMKRVNSSMVSLDTLSTIEHTQEEINEFITCSNKQFEFCHPYEAYYSDFHDNDLNSGQFKKWYNVIHLQTCV</sequence>
<reference evidence="1" key="1">
    <citation type="journal article" date="2020" name="Nature">
        <title>Giant virus diversity and host interactions through global metagenomics.</title>
        <authorList>
            <person name="Schulz F."/>
            <person name="Roux S."/>
            <person name="Paez-Espino D."/>
            <person name="Jungbluth S."/>
            <person name="Walsh D.A."/>
            <person name="Denef V.J."/>
            <person name="McMahon K.D."/>
            <person name="Konstantinidis K.T."/>
            <person name="Eloe-Fadrosh E.A."/>
            <person name="Kyrpides N.C."/>
            <person name="Woyke T."/>
        </authorList>
    </citation>
    <scope>NUCLEOTIDE SEQUENCE</scope>
    <source>
        <strain evidence="1">GVMAG-M-3300027833-19</strain>
    </source>
</reference>
<accession>A0A6C0LN51</accession>
<name>A0A6C0LN51_9ZZZZ</name>
<evidence type="ECO:0000313" key="1">
    <source>
        <dbReference type="EMBL" id="QHU30702.1"/>
    </source>
</evidence>
<proteinExistence type="predicted"/>
<protein>
    <submittedName>
        <fullName evidence="1">Uncharacterized protein</fullName>
    </submittedName>
</protein>
<organism evidence="1">
    <name type="scientific">viral metagenome</name>
    <dbReference type="NCBI Taxonomy" id="1070528"/>
    <lineage>
        <taxon>unclassified sequences</taxon>
        <taxon>metagenomes</taxon>
        <taxon>organismal metagenomes</taxon>
    </lineage>
</organism>
<dbReference type="EMBL" id="MN740513">
    <property type="protein sequence ID" value="QHU30702.1"/>
    <property type="molecule type" value="Genomic_DNA"/>
</dbReference>
<dbReference type="AlphaFoldDB" id="A0A6C0LN51"/>